<keyword evidence="3 5" id="KW-1133">Transmembrane helix</keyword>
<keyword evidence="2 5" id="KW-0812">Transmembrane</keyword>
<feature type="transmembrane region" description="Helical" evidence="5">
    <location>
        <begin position="434"/>
        <end position="455"/>
    </location>
</feature>
<dbReference type="AlphaFoldDB" id="A0AAD4NI44"/>
<evidence type="ECO:0000256" key="2">
    <source>
        <dbReference type="ARBA" id="ARBA00022692"/>
    </source>
</evidence>
<dbReference type="EMBL" id="JAKKPZ010000002">
    <property type="protein sequence ID" value="KAI1726037.1"/>
    <property type="molecule type" value="Genomic_DNA"/>
</dbReference>
<dbReference type="GO" id="GO:0005774">
    <property type="term" value="C:vacuolar membrane"/>
    <property type="evidence" value="ECO:0007669"/>
    <property type="project" value="TreeGrafter"/>
</dbReference>
<feature type="transmembrane region" description="Helical" evidence="5">
    <location>
        <begin position="137"/>
        <end position="158"/>
    </location>
</feature>
<feature type="transmembrane region" description="Helical" evidence="5">
    <location>
        <begin position="178"/>
        <end position="193"/>
    </location>
</feature>
<evidence type="ECO:0000313" key="7">
    <source>
        <dbReference type="EMBL" id="KAI1726037.1"/>
    </source>
</evidence>
<accession>A0AAD4NI44</accession>
<comment type="caution">
    <text evidence="7">The sequence shown here is derived from an EMBL/GenBank/DDBJ whole genome shotgun (WGS) entry which is preliminary data.</text>
</comment>
<evidence type="ECO:0000259" key="6">
    <source>
        <dbReference type="Pfam" id="PF01490"/>
    </source>
</evidence>
<feature type="transmembrane region" description="Helical" evidence="5">
    <location>
        <begin position="361"/>
        <end position="383"/>
    </location>
</feature>
<evidence type="ECO:0000313" key="8">
    <source>
        <dbReference type="Proteomes" id="UP001201812"/>
    </source>
</evidence>
<feature type="transmembrane region" description="Helical" evidence="5">
    <location>
        <begin position="319"/>
        <end position="340"/>
    </location>
</feature>
<evidence type="ECO:0000256" key="3">
    <source>
        <dbReference type="ARBA" id="ARBA00022989"/>
    </source>
</evidence>
<evidence type="ECO:0000256" key="5">
    <source>
        <dbReference type="SAM" id="Phobius"/>
    </source>
</evidence>
<feature type="transmembrane region" description="Helical" evidence="5">
    <location>
        <begin position="271"/>
        <end position="299"/>
    </location>
</feature>
<name>A0AAD4NI44_9BILA</name>
<feature type="domain" description="Amino acid transporter transmembrane" evidence="6">
    <location>
        <begin position="45"/>
        <end position="428"/>
    </location>
</feature>
<comment type="subcellular location">
    <subcellularLocation>
        <location evidence="1">Membrane</location>
        <topology evidence="1">Multi-pass membrane protein</topology>
    </subcellularLocation>
</comment>
<dbReference type="Pfam" id="PF01490">
    <property type="entry name" value="Aa_trans"/>
    <property type="match status" value="1"/>
</dbReference>
<dbReference type="GO" id="GO:0015179">
    <property type="term" value="F:L-amino acid transmembrane transporter activity"/>
    <property type="evidence" value="ECO:0007669"/>
    <property type="project" value="TreeGrafter"/>
</dbReference>
<evidence type="ECO:0000256" key="1">
    <source>
        <dbReference type="ARBA" id="ARBA00004141"/>
    </source>
</evidence>
<proteinExistence type="predicted"/>
<feature type="transmembrane region" description="Helical" evidence="5">
    <location>
        <begin position="200"/>
        <end position="221"/>
    </location>
</feature>
<organism evidence="7 8">
    <name type="scientific">Ditylenchus destructor</name>
    <dbReference type="NCBI Taxonomy" id="166010"/>
    <lineage>
        <taxon>Eukaryota</taxon>
        <taxon>Metazoa</taxon>
        <taxon>Ecdysozoa</taxon>
        <taxon>Nematoda</taxon>
        <taxon>Chromadorea</taxon>
        <taxon>Rhabditida</taxon>
        <taxon>Tylenchina</taxon>
        <taxon>Tylenchomorpha</taxon>
        <taxon>Sphaerularioidea</taxon>
        <taxon>Anguinidae</taxon>
        <taxon>Anguininae</taxon>
        <taxon>Ditylenchus</taxon>
    </lineage>
</organism>
<protein>
    <submittedName>
        <fullName evidence="7">Transmembrane amino acid transporter protein domain-containing protein</fullName>
    </submittedName>
</protein>
<feature type="transmembrane region" description="Helical" evidence="5">
    <location>
        <begin position="389"/>
        <end position="413"/>
    </location>
</feature>
<feature type="transmembrane region" description="Helical" evidence="5">
    <location>
        <begin position="233"/>
        <end position="251"/>
    </location>
</feature>
<sequence>MYSDSGTKVCLMKNDNTTNLYLTSNGKELSDNVKTRSISSRESGLSAKATLLNFVKGMVGPGTLFVPLAFKQGGLVTLPLLLFFGFLNTHCMLKIVNCSQYFSKMNGDKSLDYGNVAYEACAQSFPFARKYKFIAKLLVNTAIFLLQLGICSISFVFMAENLEAVTAEQTNHTISEKTWILILLIPVMFANFARSLKIIVFLSVIGYFFLIASLLFIFQYLLRAHHITDDLPWFTNFDGFMTASGSVLYAFEGQAMVLPMENGLQEPKKMVGIFGVLSVGMSIVTAVYAGTGLLGYVTYGQKINGSITLSLPQQLTFTVVKLMLTLVVFFGFVLQQYVMVDMLWPEIRKRLVDRQIPASTLLSLELAFRALLVMVAMIIAISVPNLGQIISFAGITSGNFLAFIFPAIIHTLTFAPMLLKEREFQKKKIGWKTYLLFLQNGFFIFIGLFGLTAGLRAQIHGL</sequence>
<dbReference type="Proteomes" id="UP001201812">
    <property type="component" value="Unassembled WGS sequence"/>
</dbReference>
<dbReference type="PANTHER" id="PTHR22950">
    <property type="entry name" value="AMINO ACID TRANSPORTER"/>
    <property type="match status" value="1"/>
</dbReference>
<keyword evidence="8" id="KW-1185">Reference proteome</keyword>
<feature type="transmembrane region" description="Helical" evidence="5">
    <location>
        <begin position="76"/>
        <end position="96"/>
    </location>
</feature>
<dbReference type="InterPro" id="IPR013057">
    <property type="entry name" value="AA_transpt_TM"/>
</dbReference>
<evidence type="ECO:0000256" key="4">
    <source>
        <dbReference type="ARBA" id="ARBA00023136"/>
    </source>
</evidence>
<reference evidence="7" key="1">
    <citation type="submission" date="2022-01" db="EMBL/GenBank/DDBJ databases">
        <title>Genome Sequence Resource for Two Populations of Ditylenchus destructor, the Migratory Endoparasitic Phytonematode.</title>
        <authorList>
            <person name="Zhang H."/>
            <person name="Lin R."/>
            <person name="Xie B."/>
        </authorList>
    </citation>
    <scope>NUCLEOTIDE SEQUENCE</scope>
    <source>
        <strain evidence="7">BazhouSP</strain>
    </source>
</reference>
<keyword evidence="4 5" id="KW-0472">Membrane</keyword>
<dbReference type="PANTHER" id="PTHR22950:SF193">
    <property type="entry name" value="AMINO ACID TRANSPORTER TRANSMEMBRANE DOMAIN-CONTAINING PROTEIN"/>
    <property type="match status" value="1"/>
</dbReference>
<gene>
    <name evidence="7" type="ORF">DdX_02730</name>
</gene>